<dbReference type="AlphaFoldDB" id="A0A2Z6MND3"/>
<comment type="similarity">
    <text evidence="2">Belongs to the peptidase S8 family.</text>
</comment>
<evidence type="ECO:0000256" key="1">
    <source>
        <dbReference type="ARBA" id="ARBA00004613"/>
    </source>
</evidence>
<evidence type="ECO:0000313" key="5">
    <source>
        <dbReference type="EMBL" id="GAU34074.1"/>
    </source>
</evidence>
<dbReference type="Proteomes" id="UP000242715">
    <property type="component" value="Unassembled WGS sequence"/>
</dbReference>
<dbReference type="InterPro" id="IPR045051">
    <property type="entry name" value="SBT"/>
</dbReference>
<reference evidence="6" key="1">
    <citation type="journal article" date="2017" name="Front. Plant Sci.">
        <title>Climate Clever Clovers: New Paradigm to Reduce the Environmental Footprint of Ruminants by Breeding Low Methanogenic Forages Utilizing Haplotype Variation.</title>
        <authorList>
            <person name="Kaur P."/>
            <person name="Appels R."/>
            <person name="Bayer P.E."/>
            <person name="Keeble-Gagnere G."/>
            <person name="Wang J."/>
            <person name="Hirakawa H."/>
            <person name="Shirasawa K."/>
            <person name="Vercoe P."/>
            <person name="Stefanova K."/>
            <person name="Durmic Z."/>
            <person name="Nichols P."/>
            <person name="Revell C."/>
            <person name="Isobe S.N."/>
            <person name="Edwards D."/>
            <person name="Erskine W."/>
        </authorList>
    </citation>
    <scope>NUCLEOTIDE SEQUENCE [LARGE SCALE GENOMIC DNA]</scope>
    <source>
        <strain evidence="6">cv. Daliak</strain>
    </source>
</reference>
<dbReference type="EMBL" id="DF973546">
    <property type="protein sequence ID" value="GAU34074.1"/>
    <property type="molecule type" value="Genomic_DNA"/>
</dbReference>
<evidence type="ECO:0000256" key="2">
    <source>
        <dbReference type="ARBA" id="ARBA00011073"/>
    </source>
</evidence>
<proteinExistence type="inferred from homology"/>
<protein>
    <recommendedName>
        <fullName evidence="4">PA domain-containing protein</fullName>
    </recommendedName>
</protein>
<organism evidence="5 6">
    <name type="scientific">Trifolium subterraneum</name>
    <name type="common">Subterranean clover</name>
    <dbReference type="NCBI Taxonomy" id="3900"/>
    <lineage>
        <taxon>Eukaryota</taxon>
        <taxon>Viridiplantae</taxon>
        <taxon>Streptophyta</taxon>
        <taxon>Embryophyta</taxon>
        <taxon>Tracheophyta</taxon>
        <taxon>Spermatophyta</taxon>
        <taxon>Magnoliopsida</taxon>
        <taxon>eudicotyledons</taxon>
        <taxon>Gunneridae</taxon>
        <taxon>Pentapetalae</taxon>
        <taxon>rosids</taxon>
        <taxon>fabids</taxon>
        <taxon>Fabales</taxon>
        <taxon>Fabaceae</taxon>
        <taxon>Papilionoideae</taxon>
        <taxon>50 kb inversion clade</taxon>
        <taxon>NPAAA clade</taxon>
        <taxon>Hologalegina</taxon>
        <taxon>IRL clade</taxon>
        <taxon>Trifolieae</taxon>
        <taxon>Trifolium</taxon>
    </lineage>
</organism>
<keyword evidence="6" id="KW-1185">Reference proteome</keyword>
<evidence type="ECO:0000256" key="3">
    <source>
        <dbReference type="ARBA" id="ARBA00022729"/>
    </source>
</evidence>
<evidence type="ECO:0000259" key="4">
    <source>
        <dbReference type="Pfam" id="PF02225"/>
    </source>
</evidence>
<gene>
    <name evidence="5" type="ORF">TSUD_255700</name>
</gene>
<dbReference type="Pfam" id="PF02225">
    <property type="entry name" value="PA"/>
    <property type="match status" value="1"/>
</dbReference>
<dbReference type="PANTHER" id="PTHR10795">
    <property type="entry name" value="PROPROTEIN CONVERTASE SUBTILISIN/KEXIN"/>
    <property type="match status" value="1"/>
</dbReference>
<feature type="domain" description="PA" evidence="4">
    <location>
        <begin position="62"/>
        <end position="136"/>
    </location>
</feature>
<sequence length="145" mass="16162">MEYFLSTPPFGRKQDMVKIQSLVTLIQGTSLSSKDLPSDEFYPLISAKDAKHFYVLSREAKFCRYGTLDAEKAKGKIVVCLEDELFGIPNVGADAEVSSAGAVGMILASDYKSFYDFTAYPHVLPTSHVNYSDGQYIYSYIQSEK</sequence>
<keyword evidence="3" id="KW-0732">Signal</keyword>
<accession>A0A2Z6MND3</accession>
<comment type="subcellular location">
    <subcellularLocation>
        <location evidence="1">Secreted</location>
    </subcellularLocation>
</comment>
<dbReference type="OrthoDB" id="206201at2759"/>
<name>A0A2Z6MND3_TRISU</name>
<dbReference type="InterPro" id="IPR003137">
    <property type="entry name" value="PA_domain"/>
</dbReference>
<dbReference type="GO" id="GO:0005576">
    <property type="term" value="C:extracellular region"/>
    <property type="evidence" value="ECO:0007669"/>
    <property type="project" value="UniProtKB-SubCell"/>
</dbReference>
<evidence type="ECO:0000313" key="6">
    <source>
        <dbReference type="Proteomes" id="UP000242715"/>
    </source>
</evidence>
<dbReference type="Gene3D" id="3.50.30.30">
    <property type="match status" value="1"/>
</dbReference>
<dbReference type="CDD" id="cd02120">
    <property type="entry name" value="PA_subtilisin_like"/>
    <property type="match status" value="1"/>
</dbReference>